<reference evidence="2 3" key="1">
    <citation type="submission" date="2020-09" db="EMBL/GenBank/DDBJ databases">
        <title>Roseomonas.</title>
        <authorList>
            <person name="Zhu W."/>
        </authorList>
    </citation>
    <scope>NUCLEOTIDE SEQUENCE [LARGE SCALE GENOMIC DNA]</scope>
    <source>
        <strain evidence="2 3">573</strain>
    </source>
</reference>
<evidence type="ECO:0000259" key="1">
    <source>
        <dbReference type="PROSITE" id="PS51819"/>
    </source>
</evidence>
<dbReference type="EMBL" id="JACTNG010000009">
    <property type="protein sequence ID" value="MBO1080566.1"/>
    <property type="molecule type" value="Genomic_DNA"/>
</dbReference>
<comment type="caution">
    <text evidence="2">The sequence shown here is derived from an EMBL/GenBank/DDBJ whole genome shotgun (WGS) entry which is preliminary data.</text>
</comment>
<dbReference type="InterPro" id="IPR037523">
    <property type="entry name" value="VOC_core"/>
</dbReference>
<dbReference type="Proteomes" id="UP001518989">
    <property type="component" value="Unassembled WGS sequence"/>
</dbReference>
<name>A0ABS3KSX9_9PROT</name>
<dbReference type="Pfam" id="PF00903">
    <property type="entry name" value="Glyoxalase"/>
    <property type="match status" value="1"/>
</dbReference>
<dbReference type="Gene3D" id="3.10.180.10">
    <property type="entry name" value="2,3-Dihydroxybiphenyl 1,2-Dioxygenase, domain 1"/>
    <property type="match status" value="2"/>
</dbReference>
<organism evidence="2 3">
    <name type="scientific">Roseomonas haemaphysalidis</name>
    <dbReference type="NCBI Taxonomy" id="2768162"/>
    <lineage>
        <taxon>Bacteria</taxon>
        <taxon>Pseudomonadati</taxon>
        <taxon>Pseudomonadota</taxon>
        <taxon>Alphaproteobacteria</taxon>
        <taxon>Acetobacterales</taxon>
        <taxon>Roseomonadaceae</taxon>
        <taxon>Roseomonas</taxon>
    </lineage>
</organism>
<dbReference type="InterPro" id="IPR004360">
    <property type="entry name" value="Glyas_Fos-R_dOase_dom"/>
</dbReference>
<gene>
    <name evidence="2" type="ORF">IAI61_16095</name>
</gene>
<evidence type="ECO:0000313" key="2">
    <source>
        <dbReference type="EMBL" id="MBO1080566.1"/>
    </source>
</evidence>
<dbReference type="InterPro" id="IPR029068">
    <property type="entry name" value="Glyas_Bleomycin-R_OHBP_Dase"/>
</dbReference>
<sequence length="294" mass="30799">MTTPAALPAESPLRAPLHAASVSLAVHDLEGIATFYEQLLGLRRQPATLPGRLTLAAGGRPLLHLVHAPGARPDNGREPGLFHTAFLVPDRAALAAWLHSAAALGVTLQGASDHGVSEAIYLSDPEGNGIEVYADRPRAAWPAAPAGGVAMFTRRLDLRALMAEAAGPALPGAATVIGHVHLRCHDVPAAEAFYATLGMAVMQRMPQAAFLATGGYHHHVAANAWAGGDASRRPAGLTGLLEMELQTTDQAVLDHAVAVARERGMVLAEGQNFVVTEDAAGIRVKLSRRENPQE</sequence>
<feature type="domain" description="VOC" evidence="1">
    <location>
        <begin position="18"/>
        <end position="135"/>
    </location>
</feature>
<evidence type="ECO:0000313" key="3">
    <source>
        <dbReference type="Proteomes" id="UP001518989"/>
    </source>
</evidence>
<dbReference type="PANTHER" id="PTHR43279">
    <property type="entry name" value="CATECHOL-2,3-DIOXYGENASE"/>
    <property type="match status" value="1"/>
</dbReference>
<dbReference type="SUPFAM" id="SSF54593">
    <property type="entry name" value="Glyoxalase/Bleomycin resistance protein/Dihydroxybiphenyl dioxygenase"/>
    <property type="match status" value="2"/>
</dbReference>
<keyword evidence="3" id="KW-1185">Reference proteome</keyword>
<dbReference type="PANTHER" id="PTHR43279:SF1">
    <property type="entry name" value="CATECHOL-2,3-DIOXYGENASE"/>
    <property type="match status" value="1"/>
</dbReference>
<dbReference type="PROSITE" id="PS51819">
    <property type="entry name" value="VOC"/>
    <property type="match status" value="1"/>
</dbReference>
<dbReference type="RefSeq" id="WP_207418612.1">
    <property type="nucleotide sequence ID" value="NZ_CP061177.1"/>
</dbReference>
<protein>
    <submittedName>
        <fullName evidence="2">VOC family protein</fullName>
    </submittedName>
</protein>
<accession>A0ABS3KSX9</accession>
<proteinExistence type="predicted"/>